<evidence type="ECO:0000256" key="1">
    <source>
        <dbReference type="ARBA" id="ARBA00023015"/>
    </source>
</evidence>
<proteinExistence type="predicted"/>
<evidence type="ECO:0000313" key="8">
    <source>
        <dbReference type="Proteomes" id="UP001558474"/>
    </source>
</evidence>
<dbReference type="Gene3D" id="1.10.10.10">
    <property type="entry name" value="Winged helix-like DNA-binding domain superfamily/Winged helix DNA-binding domain"/>
    <property type="match status" value="1"/>
</dbReference>
<dbReference type="Pfam" id="PF07729">
    <property type="entry name" value="FCD"/>
    <property type="match status" value="1"/>
</dbReference>
<evidence type="ECO:0000313" key="5">
    <source>
        <dbReference type="EMBL" id="MCV7392344.1"/>
    </source>
</evidence>
<dbReference type="RefSeq" id="WP_036441792.1">
    <property type="nucleotide sequence ID" value="NZ_JACKVC010000027.1"/>
</dbReference>
<dbReference type="SUPFAM" id="SSF48008">
    <property type="entry name" value="GntR ligand-binding domain-like"/>
    <property type="match status" value="1"/>
</dbReference>
<dbReference type="PANTHER" id="PTHR43537">
    <property type="entry name" value="TRANSCRIPTIONAL REGULATOR, GNTR FAMILY"/>
    <property type="match status" value="1"/>
</dbReference>
<dbReference type="InterPro" id="IPR036388">
    <property type="entry name" value="WH-like_DNA-bd_sf"/>
</dbReference>
<comment type="caution">
    <text evidence="5">The sequence shown here is derived from an EMBL/GenBank/DDBJ whole genome shotgun (WGS) entry which is preliminary data.</text>
</comment>
<feature type="domain" description="GntR C-terminal" evidence="4">
    <location>
        <begin position="82"/>
        <end position="205"/>
    </location>
</feature>
<sequence length="217" mass="24108">MTFELDTRSVGEALVVSLRERILTEDIPAGRPVTEALVASDYGVARQTAKAAIEHLVAEGLLKRTAHRSARVPVLDITQVQDLYFARRFIESQTYRLLARERGYSDAARLAHNAFHAAIAGDDVVAVVEADINLHTELVRSLGSPHLDRAHRLVINEMRLCLAQVQSHNLLDPAVIHEEHSGILSAITEGDHEGAARLGDQHLEHAEQRLLDYLRSR</sequence>
<evidence type="ECO:0000256" key="3">
    <source>
        <dbReference type="ARBA" id="ARBA00023163"/>
    </source>
</evidence>
<dbReference type="PANTHER" id="PTHR43537:SF5">
    <property type="entry name" value="UXU OPERON TRANSCRIPTIONAL REGULATOR"/>
    <property type="match status" value="1"/>
</dbReference>
<reference evidence="6 8" key="3">
    <citation type="submission" date="2024-04" db="EMBL/GenBank/DDBJ databases">
        <title>Genomic Markers of Mycobacteria.</title>
        <authorList>
            <person name="Soliman M.S."/>
            <person name="Elkholy A."/>
            <person name="Soliman N.S."/>
            <person name="Abbas A."/>
            <person name="Khayrat S."/>
            <person name="Shawky S."/>
        </authorList>
    </citation>
    <scope>NUCLEOTIDE SEQUENCE [LARGE SCALE GENOMIC DNA]</scope>
    <source>
        <strain evidence="6 8">Egy-CU-AM5</strain>
    </source>
</reference>
<dbReference type="GO" id="GO:0003700">
    <property type="term" value="F:DNA-binding transcription factor activity"/>
    <property type="evidence" value="ECO:0007669"/>
    <property type="project" value="InterPro"/>
</dbReference>
<dbReference type="Gene3D" id="1.20.120.530">
    <property type="entry name" value="GntR ligand-binding domain-like"/>
    <property type="match status" value="1"/>
</dbReference>
<dbReference type="AlphaFoldDB" id="A0AAW5TEA3"/>
<dbReference type="InterPro" id="IPR011711">
    <property type="entry name" value="GntR_C"/>
</dbReference>
<evidence type="ECO:0000259" key="4">
    <source>
        <dbReference type="SMART" id="SM00895"/>
    </source>
</evidence>
<dbReference type="EMBL" id="JACKVC010000027">
    <property type="protein sequence ID" value="MCV7392344.1"/>
    <property type="molecule type" value="Genomic_DNA"/>
</dbReference>
<keyword evidence="8" id="KW-1185">Reference proteome</keyword>
<dbReference type="SMART" id="SM00895">
    <property type="entry name" value="FCD"/>
    <property type="match status" value="1"/>
</dbReference>
<dbReference type="InterPro" id="IPR008920">
    <property type="entry name" value="TF_FadR/GntR_C"/>
</dbReference>
<keyword evidence="1" id="KW-0805">Transcription regulation</keyword>
<dbReference type="Proteomes" id="UP001558474">
    <property type="component" value="Unassembled WGS sequence"/>
</dbReference>
<keyword evidence="3" id="KW-0804">Transcription</keyword>
<dbReference type="GO" id="GO:0003677">
    <property type="term" value="F:DNA binding"/>
    <property type="evidence" value="ECO:0007669"/>
    <property type="project" value="UniProtKB-KW"/>
</dbReference>
<dbReference type="Pfam" id="PF00392">
    <property type="entry name" value="GntR"/>
    <property type="match status" value="1"/>
</dbReference>
<accession>A0AAW5TEA3</accession>
<dbReference type="InterPro" id="IPR036390">
    <property type="entry name" value="WH_DNA-bd_sf"/>
</dbReference>
<keyword evidence="2" id="KW-0238">DNA-binding</keyword>
<dbReference type="Proteomes" id="UP001141659">
    <property type="component" value="Unassembled WGS sequence"/>
</dbReference>
<evidence type="ECO:0000313" key="6">
    <source>
        <dbReference type="EMBL" id="MEX3739492.1"/>
    </source>
</evidence>
<dbReference type="SUPFAM" id="SSF46785">
    <property type="entry name" value="Winged helix' DNA-binding domain"/>
    <property type="match status" value="1"/>
</dbReference>
<name>A0AAW5TEA3_9MYCO</name>
<evidence type="ECO:0000256" key="2">
    <source>
        <dbReference type="ARBA" id="ARBA00023125"/>
    </source>
</evidence>
<organism evidence="5 7">
    <name type="scientific">Mycolicibacterium porcinum</name>
    <dbReference type="NCBI Taxonomy" id="39693"/>
    <lineage>
        <taxon>Bacteria</taxon>
        <taxon>Bacillati</taxon>
        <taxon>Actinomycetota</taxon>
        <taxon>Actinomycetes</taxon>
        <taxon>Mycobacteriales</taxon>
        <taxon>Mycobacteriaceae</taxon>
        <taxon>Mycolicibacterium</taxon>
    </lineage>
</organism>
<reference evidence="5" key="1">
    <citation type="submission" date="2020-07" db="EMBL/GenBank/DDBJ databases">
        <authorList>
            <person name="Pettersson B.M.F."/>
            <person name="Behra P.R.K."/>
            <person name="Ramesh M."/>
            <person name="Das S."/>
            <person name="Dasgupta S."/>
            <person name="Kirsebom L.A."/>
        </authorList>
    </citation>
    <scope>NUCLEOTIDE SEQUENCE</scope>
    <source>
        <strain evidence="5">DSM 44242</strain>
    </source>
</reference>
<dbReference type="EMBL" id="JBDLOU010000027">
    <property type="protein sequence ID" value="MEX3739492.1"/>
    <property type="molecule type" value="Genomic_DNA"/>
</dbReference>
<reference evidence="5" key="2">
    <citation type="journal article" date="2022" name="BMC Genomics">
        <title>Comparative genome analysis of mycobacteria focusing on tRNA and non-coding RNA.</title>
        <authorList>
            <person name="Behra P.R.K."/>
            <person name="Pettersson B.M.F."/>
            <person name="Ramesh M."/>
            <person name="Das S."/>
            <person name="Dasgupta S."/>
            <person name="Kirsebom L.A."/>
        </authorList>
    </citation>
    <scope>NUCLEOTIDE SEQUENCE</scope>
    <source>
        <strain evidence="5">DSM 44242</strain>
    </source>
</reference>
<protein>
    <submittedName>
        <fullName evidence="5">GntR family transcriptional regulator</fullName>
    </submittedName>
</protein>
<dbReference type="InterPro" id="IPR000524">
    <property type="entry name" value="Tscrpt_reg_HTH_GntR"/>
</dbReference>
<gene>
    <name evidence="6" type="ORF">ABFW12_14765</name>
    <name evidence="5" type="ORF">H5P34_30280</name>
</gene>
<evidence type="ECO:0000313" key="7">
    <source>
        <dbReference type="Proteomes" id="UP001141659"/>
    </source>
</evidence>